<feature type="domain" description="HTH cro/C1-type" evidence="1">
    <location>
        <begin position="12"/>
        <end position="57"/>
    </location>
</feature>
<dbReference type="Proteomes" id="UP000438914">
    <property type="component" value="Unassembled WGS sequence"/>
</dbReference>
<accession>A0A7K0KI41</accession>
<protein>
    <submittedName>
        <fullName evidence="2">Helix-turn-helix transcriptional regulator</fullName>
    </submittedName>
</protein>
<dbReference type="PROSITE" id="PS50943">
    <property type="entry name" value="HTH_CROC1"/>
    <property type="match status" value="1"/>
</dbReference>
<evidence type="ECO:0000259" key="1">
    <source>
        <dbReference type="PROSITE" id="PS50943"/>
    </source>
</evidence>
<dbReference type="AlphaFoldDB" id="A0A7K0KI41"/>
<comment type="caution">
    <text evidence="2">The sequence shown here is derived from an EMBL/GenBank/DDBJ whole genome shotgun (WGS) entry which is preliminary data.</text>
</comment>
<evidence type="ECO:0000313" key="2">
    <source>
        <dbReference type="EMBL" id="MST85607.1"/>
    </source>
</evidence>
<name>A0A7K0KI41_9BACT</name>
<keyword evidence="3" id="KW-1185">Reference proteome</keyword>
<dbReference type="InterPro" id="IPR010982">
    <property type="entry name" value="Lambda_DNA-bd_dom_sf"/>
</dbReference>
<sequence>MVSWTVMIWRMISQRLFAEKMGVSPVYAGKLLKGGENLTLETISKIQKTMGKNIISVTKPYAIVKSVILDPIVRFPDSAVKSVKYRESKINQDAFAVASDAA</sequence>
<dbReference type="InterPro" id="IPR001387">
    <property type="entry name" value="Cro/C1-type_HTH"/>
</dbReference>
<dbReference type="SUPFAM" id="SSF47413">
    <property type="entry name" value="lambda repressor-like DNA-binding domains"/>
    <property type="match status" value="1"/>
</dbReference>
<reference evidence="2 3" key="1">
    <citation type="submission" date="2019-08" db="EMBL/GenBank/DDBJ databases">
        <title>In-depth cultivation of the pig gut microbiome towards novel bacterial diversity and tailored functional studies.</title>
        <authorList>
            <person name="Wylensek D."/>
            <person name="Hitch T.C.A."/>
            <person name="Clavel T."/>
        </authorList>
    </citation>
    <scope>NUCLEOTIDE SEQUENCE [LARGE SCALE GENOMIC DNA]</scope>
    <source>
        <strain evidence="2 3">LKV-178-WT-2A</strain>
    </source>
</reference>
<proteinExistence type="predicted"/>
<dbReference type="GO" id="GO:0003677">
    <property type="term" value="F:DNA binding"/>
    <property type="evidence" value="ECO:0007669"/>
    <property type="project" value="InterPro"/>
</dbReference>
<organism evidence="2 3">
    <name type="scientific">Hallella mizrahii</name>
    <dbReference type="NCBI Taxonomy" id="2606637"/>
    <lineage>
        <taxon>Bacteria</taxon>
        <taxon>Pseudomonadati</taxon>
        <taxon>Bacteroidota</taxon>
        <taxon>Bacteroidia</taxon>
        <taxon>Bacteroidales</taxon>
        <taxon>Prevotellaceae</taxon>
        <taxon>Hallella</taxon>
    </lineage>
</organism>
<gene>
    <name evidence="2" type="ORF">FYJ73_13190</name>
</gene>
<evidence type="ECO:0000313" key="3">
    <source>
        <dbReference type="Proteomes" id="UP000438914"/>
    </source>
</evidence>
<dbReference type="EMBL" id="VUNG01000043">
    <property type="protein sequence ID" value="MST85607.1"/>
    <property type="molecule type" value="Genomic_DNA"/>
</dbReference>
<dbReference type="Pfam" id="PF01381">
    <property type="entry name" value="HTH_3"/>
    <property type="match status" value="1"/>
</dbReference>
<dbReference type="CDD" id="cd00093">
    <property type="entry name" value="HTH_XRE"/>
    <property type="match status" value="1"/>
</dbReference>